<gene>
    <name evidence="1" type="ORF">CLUMA_CG015944</name>
</gene>
<dbReference type="AlphaFoldDB" id="A0A1J1IWM6"/>
<evidence type="ECO:0000313" key="2">
    <source>
        <dbReference type="Proteomes" id="UP000183832"/>
    </source>
</evidence>
<evidence type="ECO:0000313" key="1">
    <source>
        <dbReference type="EMBL" id="CRL02953.1"/>
    </source>
</evidence>
<name>A0A1J1IWM6_9DIPT</name>
<proteinExistence type="predicted"/>
<protein>
    <submittedName>
        <fullName evidence="1">CLUMA_CG015944, isoform A</fullName>
    </submittedName>
</protein>
<reference evidence="1 2" key="1">
    <citation type="submission" date="2015-04" db="EMBL/GenBank/DDBJ databases">
        <authorList>
            <person name="Syromyatnikov M.Y."/>
            <person name="Popov V.N."/>
        </authorList>
    </citation>
    <scope>NUCLEOTIDE SEQUENCE [LARGE SCALE GENOMIC DNA]</scope>
</reference>
<dbReference type="EMBL" id="CVRI01000058">
    <property type="protein sequence ID" value="CRL02953.1"/>
    <property type="molecule type" value="Genomic_DNA"/>
</dbReference>
<sequence>MLLKPYVATVNSRLLLDMSHAIIPMNLMTNVSDTCCPRFPLKTERFSNDKSSMKTTFKRESLHTCIYIFSLPSMPREDIFFIKKSHISDEMKRNDGKKIRHLMLKEPLNKVRFYRI</sequence>
<dbReference type="Proteomes" id="UP000183832">
    <property type="component" value="Unassembled WGS sequence"/>
</dbReference>
<accession>A0A1J1IWM6</accession>
<organism evidence="1 2">
    <name type="scientific">Clunio marinus</name>
    <dbReference type="NCBI Taxonomy" id="568069"/>
    <lineage>
        <taxon>Eukaryota</taxon>
        <taxon>Metazoa</taxon>
        <taxon>Ecdysozoa</taxon>
        <taxon>Arthropoda</taxon>
        <taxon>Hexapoda</taxon>
        <taxon>Insecta</taxon>
        <taxon>Pterygota</taxon>
        <taxon>Neoptera</taxon>
        <taxon>Endopterygota</taxon>
        <taxon>Diptera</taxon>
        <taxon>Nematocera</taxon>
        <taxon>Chironomoidea</taxon>
        <taxon>Chironomidae</taxon>
        <taxon>Clunio</taxon>
    </lineage>
</organism>
<keyword evidence="2" id="KW-1185">Reference proteome</keyword>